<evidence type="ECO:0000313" key="2">
    <source>
        <dbReference type="Proteomes" id="UP001055811"/>
    </source>
</evidence>
<gene>
    <name evidence="1" type="ORF">L2E82_29059</name>
</gene>
<dbReference type="EMBL" id="CM042013">
    <property type="protein sequence ID" value="KAI3738858.1"/>
    <property type="molecule type" value="Genomic_DNA"/>
</dbReference>
<name>A0ACB9CXG2_CICIN</name>
<comment type="caution">
    <text evidence="1">The sequence shown here is derived from an EMBL/GenBank/DDBJ whole genome shotgun (WGS) entry which is preliminary data.</text>
</comment>
<organism evidence="1 2">
    <name type="scientific">Cichorium intybus</name>
    <name type="common">Chicory</name>
    <dbReference type="NCBI Taxonomy" id="13427"/>
    <lineage>
        <taxon>Eukaryota</taxon>
        <taxon>Viridiplantae</taxon>
        <taxon>Streptophyta</taxon>
        <taxon>Embryophyta</taxon>
        <taxon>Tracheophyta</taxon>
        <taxon>Spermatophyta</taxon>
        <taxon>Magnoliopsida</taxon>
        <taxon>eudicotyledons</taxon>
        <taxon>Gunneridae</taxon>
        <taxon>Pentapetalae</taxon>
        <taxon>asterids</taxon>
        <taxon>campanulids</taxon>
        <taxon>Asterales</taxon>
        <taxon>Asteraceae</taxon>
        <taxon>Cichorioideae</taxon>
        <taxon>Cichorieae</taxon>
        <taxon>Cichoriinae</taxon>
        <taxon>Cichorium</taxon>
    </lineage>
</organism>
<sequence length="160" mass="18630">MSAMEEVIDLMAVQWLRRYLEEHYRARLNVFHVEMSPLPRSWRRRHLLMKLGFHSCKQVAKVPLKLKTGCQALIHMESILSLPKQIDHRDSLVEKFIAPGPDNPNPASYIEREDLSSIFLEFLDLFGDTKTIKKPTIGTRSCLYIIKAPRSRRSATWRGI</sequence>
<evidence type="ECO:0000313" key="1">
    <source>
        <dbReference type="EMBL" id="KAI3738858.1"/>
    </source>
</evidence>
<reference evidence="2" key="1">
    <citation type="journal article" date="2022" name="Mol. Ecol. Resour.">
        <title>The genomes of chicory, endive, great burdock and yacon provide insights into Asteraceae palaeo-polyploidization history and plant inulin production.</title>
        <authorList>
            <person name="Fan W."/>
            <person name="Wang S."/>
            <person name="Wang H."/>
            <person name="Wang A."/>
            <person name="Jiang F."/>
            <person name="Liu H."/>
            <person name="Zhao H."/>
            <person name="Xu D."/>
            <person name="Zhang Y."/>
        </authorList>
    </citation>
    <scope>NUCLEOTIDE SEQUENCE [LARGE SCALE GENOMIC DNA]</scope>
    <source>
        <strain evidence="2">cv. Punajuju</strain>
    </source>
</reference>
<reference evidence="1 2" key="2">
    <citation type="journal article" date="2022" name="Mol. Ecol. Resour.">
        <title>The genomes of chicory, endive, great burdock and yacon provide insights into Asteraceae paleo-polyploidization history and plant inulin production.</title>
        <authorList>
            <person name="Fan W."/>
            <person name="Wang S."/>
            <person name="Wang H."/>
            <person name="Wang A."/>
            <person name="Jiang F."/>
            <person name="Liu H."/>
            <person name="Zhao H."/>
            <person name="Xu D."/>
            <person name="Zhang Y."/>
        </authorList>
    </citation>
    <scope>NUCLEOTIDE SEQUENCE [LARGE SCALE GENOMIC DNA]</scope>
    <source>
        <strain evidence="2">cv. Punajuju</strain>
        <tissue evidence="1">Leaves</tissue>
    </source>
</reference>
<protein>
    <submittedName>
        <fullName evidence="1">Uncharacterized protein</fullName>
    </submittedName>
</protein>
<proteinExistence type="predicted"/>
<dbReference type="Proteomes" id="UP001055811">
    <property type="component" value="Linkage Group LG05"/>
</dbReference>
<accession>A0ACB9CXG2</accession>
<keyword evidence="2" id="KW-1185">Reference proteome</keyword>